<gene>
    <name evidence="1" type="ORF">ODALV1_LOCUS25112</name>
</gene>
<reference evidence="1 2" key="1">
    <citation type="submission" date="2024-08" db="EMBL/GenBank/DDBJ databases">
        <authorList>
            <person name="Cucini C."/>
            <person name="Frati F."/>
        </authorList>
    </citation>
    <scope>NUCLEOTIDE SEQUENCE [LARGE SCALE GENOMIC DNA]</scope>
</reference>
<dbReference type="EMBL" id="CAXLJM020000099">
    <property type="protein sequence ID" value="CAL8133533.1"/>
    <property type="molecule type" value="Genomic_DNA"/>
</dbReference>
<name>A0ABP1RR96_9HEXA</name>
<evidence type="ECO:0000313" key="1">
    <source>
        <dbReference type="EMBL" id="CAL8133533.1"/>
    </source>
</evidence>
<organism evidence="1 2">
    <name type="scientific">Orchesella dallaii</name>
    <dbReference type="NCBI Taxonomy" id="48710"/>
    <lineage>
        <taxon>Eukaryota</taxon>
        <taxon>Metazoa</taxon>
        <taxon>Ecdysozoa</taxon>
        <taxon>Arthropoda</taxon>
        <taxon>Hexapoda</taxon>
        <taxon>Collembola</taxon>
        <taxon>Entomobryomorpha</taxon>
        <taxon>Entomobryoidea</taxon>
        <taxon>Orchesellidae</taxon>
        <taxon>Orchesellinae</taxon>
        <taxon>Orchesella</taxon>
    </lineage>
</organism>
<proteinExistence type="predicted"/>
<sequence>MAQSPKIDAALSQTLASKGVATVVVSFNLETQQVLDQINGMTFSNRGDKTTFMKTELEKLAATNQKNVLELLQNRSPAVQFKSMWISNQVIINNATKEVVESVANVPEVTTIREEHTATIMQ</sequence>
<accession>A0ABP1RR96</accession>
<comment type="caution">
    <text evidence="1">The sequence shown here is derived from an EMBL/GenBank/DDBJ whole genome shotgun (WGS) entry which is preliminary data.</text>
</comment>
<evidence type="ECO:0000313" key="2">
    <source>
        <dbReference type="Proteomes" id="UP001642540"/>
    </source>
</evidence>
<protein>
    <submittedName>
        <fullName evidence="1">Uncharacterized protein</fullName>
    </submittedName>
</protein>
<keyword evidence="2" id="KW-1185">Reference proteome</keyword>
<dbReference type="Proteomes" id="UP001642540">
    <property type="component" value="Unassembled WGS sequence"/>
</dbReference>